<dbReference type="GO" id="GO:0005737">
    <property type="term" value="C:cytoplasm"/>
    <property type="evidence" value="ECO:0007669"/>
    <property type="project" value="TreeGrafter"/>
</dbReference>
<name>A0A9D2K5S1_9FIRM</name>
<dbReference type="GO" id="GO:0004789">
    <property type="term" value="F:thiamine-phosphate diphosphorylase activity"/>
    <property type="evidence" value="ECO:0007669"/>
    <property type="project" value="UniProtKB-UniRule"/>
</dbReference>
<dbReference type="GO" id="GO:0009229">
    <property type="term" value="P:thiamine diphosphate biosynthetic process"/>
    <property type="evidence" value="ECO:0007669"/>
    <property type="project" value="UniProtKB-UniRule"/>
</dbReference>
<evidence type="ECO:0000256" key="5">
    <source>
        <dbReference type="ARBA" id="ARBA00022977"/>
    </source>
</evidence>
<dbReference type="PANTHER" id="PTHR20857:SF15">
    <property type="entry name" value="THIAMINE-PHOSPHATE SYNTHASE"/>
    <property type="match status" value="1"/>
</dbReference>
<dbReference type="GO" id="GO:0000287">
    <property type="term" value="F:magnesium ion binding"/>
    <property type="evidence" value="ECO:0007669"/>
    <property type="project" value="UniProtKB-UniRule"/>
</dbReference>
<evidence type="ECO:0000256" key="9">
    <source>
        <dbReference type="HAMAP-Rule" id="MF_00097"/>
    </source>
</evidence>
<evidence type="ECO:0000259" key="12">
    <source>
        <dbReference type="Pfam" id="PF02581"/>
    </source>
</evidence>
<dbReference type="SUPFAM" id="SSF51391">
    <property type="entry name" value="Thiamin phosphate synthase"/>
    <property type="match status" value="1"/>
</dbReference>
<keyword evidence="4 9" id="KW-0460">Magnesium</keyword>
<dbReference type="NCBIfam" id="TIGR00693">
    <property type="entry name" value="thiE"/>
    <property type="match status" value="1"/>
</dbReference>
<organism evidence="13 14">
    <name type="scientific">Candidatus Lachnoclostridium stercorigallinarum</name>
    <dbReference type="NCBI Taxonomy" id="2838634"/>
    <lineage>
        <taxon>Bacteria</taxon>
        <taxon>Bacillati</taxon>
        <taxon>Bacillota</taxon>
        <taxon>Clostridia</taxon>
        <taxon>Lachnospirales</taxon>
        <taxon>Lachnospiraceae</taxon>
    </lineage>
</organism>
<dbReference type="Pfam" id="PF02581">
    <property type="entry name" value="TMP-TENI"/>
    <property type="match status" value="1"/>
</dbReference>
<comment type="catalytic activity">
    <reaction evidence="7 9 10">
        <text>2-(2-carboxy-4-methylthiazol-5-yl)ethyl phosphate + 4-amino-2-methyl-5-(diphosphooxymethyl)pyrimidine + 2 H(+) = thiamine phosphate + CO2 + diphosphate</text>
        <dbReference type="Rhea" id="RHEA:47848"/>
        <dbReference type="ChEBI" id="CHEBI:15378"/>
        <dbReference type="ChEBI" id="CHEBI:16526"/>
        <dbReference type="ChEBI" id="CHEBI:33019"/>
        <dbReference type="ChEBI" id="CHEBI:37575"/>
        <dbReference type="ChEBI" id="CHEBI:57841"/>
        <dbReference type="ChEBI" id="CHEBI:62890"/>
        <dbReference type="EC" id="2.5.1.3"/>
    </reaction>
</comment>
<feature type="binding site" evidence="9">
    <location>
        <position position="167"/>
    </location>
    <ligand>
        <name>2-[(2R,5Z)-2-carboxy-4-methylthiazol-5(2H)-ylidene]ethyl phosphate</name>
        <dbReference type="ChEBI" id="CHEBI:62899"/>
    </ligand>
</feature>
<dbReference type="FunFam" id="3.20.20.70:FF:000096">
    <property type="entry name" value="Thiamine-phosphate synthase"/>
    <property type="match status" value="1"/>
</dbReference>
<evidence type="ECO:0000256" key="8">
    <source>
        <dbReference type="ARBA" id="ARBA00047883"/>
    </source>
</evidence>
<evidence type="ECO:0000256" key="11">
    <source>
        <dbReference type="RuleBase" id="RU004253"/>
    </source>
</evidence>
<proteinExistence type="inferred from homology"/>
<dbReference type="EC" id="2.5.1.3" evidence="9"/>
<evidence type="ECO:0000256" key="7">
    <source>
        <dbReference type="ARBA" id="ARBA00047851"/>
    </source>
</evidence>
<feature type="binding site" evidence="9">
    <location>
        <begin position="187"/>
        <end position="188"/>
    </location>
    <ligand>
        <name>2-[(2R,5Z)-2-carboxy-4-methylthiazol-5(2H)-ylidene]ethyl phosphate</name>
        <dbReference type="ChEBI" id="CHEBI:62899"/>
    </ligand>
</feature>
<protein>
    <recommendedName>
        <fullName evidence="9">Thiamine-phosphate synthase</fullName>
        <shortName evidence="9">TP synthase</shortName>
        <shortName evidence="9">TPS</shortName>
        <ecNumber evidence="9">2.5.1.3</ecNumber>
    </recommendedName>
    <alternativeName>
        <fullName evidence="9">Thiamine-phosphate pyrophosphorylase</fullName>
        <shortName evidence="9">TMP pyrophosphorylase</shortName>
        <shortName evidence="9">TMP-PPase</shortName>
    </alternativeName>
</protein>
<evidence type="ECO:0000256" key="6">
    <source>
        <dbReference type="ARBA" id="ARBA00047334"/>
    </source>
</evidence>
<feature type="binding site" evidence="9">
    <location>
        <position position="73"/>
    </location>
    <ligand>
        <name>Mg(2+)</name>
        <dbReference type="ChEBI" id="CHEBI:18420"/>
    </ligand>
</feature>
<dbReference type="Gene3D" id="3.20.20.70">
    <property type="entry name" value="Aldolase class I"/>
    <property type="match status" value="1"/>
</dbReference>
<evidence type="ECO:0000313" key="13">
    <source>
        <dbReference type="EMBL" id="HIZ80180.1"/>
    </source>
</evidence>
<comment type="catalytic activity">
    <reaction evidence="6 9 10">
        <text>4-methyl-5-(2-phosphooxyethyl)-thiazole + 4-amino-2-methyl-5-(diphosphooxymethyl)pyrimidine + H(+) = thiamine phosphate + diphosphate</text>
        <dbReference type="Rhea" id="RHEA:22328"/>
        <dbReference type="ChEBI" id="CHEBI:15378"/>
        <dbReference type="ChEBI" id="CHEBI:33019"/>
        <dbReference type="ChEBI" id="CHEBI:37575"/>
        <dbReference type="ChEBI" id="CHEBI:57841"/>
        <dbReference type="ChEBI" id="CHEBI:58296"/>
        <dbReference type="EC" id="2.5.1.3"/>
    </reaction>
</comment>
<evidence type="ECO:0000256" key="1">
    <source>
        <dbReference type="ARBA" id="ARBA00005165"/>
    </source>
</evidence>
<sequence>MKISPDKLRLYGVTDRTWLGEEPLETAVEDALRGGVTILQLREKQASHEEIVKTARLLKPVCGRYGVPLIINDDVEAVLEADADGVHVGQDDMTVAEARRILGPEKIIGASAHNREEALEAQRQGADYLGSGAVFGSATKKDATALSREELKRVCAAVSIPVAAIGGITEENCMELAGTGVSGIAVVSAVFAAADREAAASRLRAMAEEIAKEENLTEKGENI</sequence>
<accession>A0A9D2K5S1</accession>
<feature type="binding site" evidence="9">
    <location>
        <position position="72"/>
    </location>
    <ligand>
        <name>4-amino-2-methyl-5-(diphosphooxymethyl)pyrimidine</name>
        <dbReference type="ChEBI" id="CHEBI:57841"/>
    </ligand>
</feature>
<dbReference type="GO" id="GO:0009228">
    <property type="term" value="P:thiamine biosynthetic process"/>
    <property type="evidence" value="ECO:0007669"/>
    <property type="project" value="UniProtKB-KW"/>
</dbReference>
<keyword evidence="5 9" id="KW-0784">Thiamine biosynthesis</keyword>
<feature type="binding site" evidence="9">
    <location>
        <position position="92"/>
    </location>
    <ligand>
        <name>Mg(2+)</name>
        <dbReference type="ChEBI" id="CHEBI:18420"/>
    </ligand>
</feature>
<gene>
    <name evidence="9 13" type="primary">thiE</name>
    <name evidence="13" type="ORF">IAA17_10380</name>
</gene>
<comment type="catalytic activity">
    <reaction evidence="8 9 10">
        <text>2-[(2R,5Z)-2-carboxy-4-methylthiazol-5(2H)-ylidene]ethyl phosphate + 4-amino-2-methyl-5-(diphosphooxymethyl)pyrimidine + 2 H(+) = thiamine phosphate + CO2 + diphosphate</text>
        <dbReference type="Rhea" id="RHEA:47844"/>
        <dbReference type="ChEBI" id="CHEBI:15378"/>
        <dbReference type="ChEBI" id="CHEBI:16526"/>
        <dbReference type="ChEBI" id="CHEBI:33019"/>
        <dbReference type="ChEBI" id="CHEBI:37575"/>
        <dbReference type="ChEBI" id="CHEBI:57841"/>
        <dbReference type="ChEBI" id="CHEBI:62899"/>
        <dbReference type="EC" id="2.5.1.3"/>
    </reaction>
</comment>
<comment type="caution">
    <text evidence="13">The sequence shown here is derived from an EMBL/GenBank/DDBJ whole genome shotgun (WGS) entry which is preliminary data.</text>
</comment>
<dbReference type="CDD" id="cd00564">
    <property type="entry name" value="TMP_TenI"/>
    <property type="match status" value="1"/>
</dbReference>
<comment type="pathway">
    <text evidence="1 9 11">Cofactor biosynthesis; thiamine diphosphate biosynthesis; thiamine phosphate from 4-amino-2-methyl-5-diphosphomethylpyrimidine and 4-methyl-5-(2-phosphoethyl)-thiazole: step 1/1.</text>
</comment>
<dbReference type="InterPro" id="IPR036206">
    <property type="entry name" value="ThiamineP_synth_sf"/>
</dbReference>
<keyword evidence="2 9" id="KW-0808">Transferase</keyword>
<comment type="similarity">
    <text evidence="9 10">Belongs to the thiamine-phosphate synthase family.</text>
</comment>
<dbReference type="InterPro" id="IPR034291">
    <property type="entry name" value="TMP_synthase"/>
</dbReference>
<keyword evidence="3 9" id="KW-0479">Metal-binding</keyword>
<dbReference type="PANTHER" id="PTHR20857">
    <property type="entry name" value="THIAMINE-PHOSPHATE PYROPHOSPHORYLASE"/>
    <property type="match status" value="1"/>
</dbReference>
<dbReference type="AlphaFoldDB" id="A0A9D2K5S1"/>
<evidence type="ECO:0000256" key="2">
    <source>
        <dbReference type="ARBA" id="ARBA00022679"/>
    </source>
</evidence>
<dbReference type="Proteomes" id="UP000824101">
    <property type="component" value="Unassembled WGS sequence"/>
</dbReference>
<dbReference type="InterPro" id="IPR013785">
    <property type="entry name" value="Aldolase_TIM"/>
</dbReference>
<feature type="binding site" evidence="9">
    <location>
        <position position="140"/>
    </location>
    <ligand>
        <name>4-amino-2-methyl-5-(diphosphooxymethyl)pyrimidine</name>
        <dbReference type="ChEBI" id="CHEBI:57841"/>
    </ligand>
</feature>
<dbReference type="HAMAP" id="MF_00097">
    <property type="entry name" value="TMP_synthase"/>
    <property type="match status" value="1"/>
</dbReference>
<feature type="binding site" evidence="9">
    <location>
        <begin position="40"/>
        <end position="44"/>
    </location>
    <ligand>
        <name>4-amino-2-methyl-5-(diphosphooxymethyl)pyrimidine</name>
        <dbReference type="ChEBI" id="CHEBI:57841"/>
    </ligand>
</feature>
<evidence type="ECO:0000313" key="14">
    <source>
        <dbReference type="Proteomes" id="UP000824101"/>
    </source>
</evidence>
<comment type="cofactor">
    <cofactor evidence="9">
        <name>Mg(2+)</name>
        <dbReference type="ChEBI" id="CHEBI:18420"/>
    </cofactor>
    <text evidence="9">Binds 1 Mg(2+) ion per subunit.</text>
</comment>
<feature type="domain" description="Thiamine phosphate synthase/TenI" evidence="12">
    <location>
        <begin position="10"/>
        <end position="190"/>
    </location>
</feature>
<comment type="function">
    <text evidence="9">Condenses 4-methyl-5-(beta-hydroxyethyl)thiazole monophosphate (THZ-P) and 2-methyl-4-amino-5-hydroxymethyl pyrimidine pyrophosphate (HMP-PP) to form thiamine monophosphate (TMP).</text>
</comment>
<reference evidence="13" key="1">
    <citation type="journal article" date="2021" name="PeerJ">
        <title>Extensive microbial diversity within the chicken gut microbiome revealed by metagenomics and culture.</title>
        <authorList>
            <person name="Gilroy R."/>
            <person name="Ravi A."/>
            <person name="Getino M."/>
            <person name="Pursley I."/>
            <person name="Horton D.L."/>
            <person name="Alikhan N.F."/>
            <person name="Baker D."/>
            <person name="Gharbi K."/>
            <person name="Hall N."/>
            <person name="Watson M."/>
            <person name="Adriaenssens E.M."/>
            <person name="Foster-Nyarko E."/>
            <person name="Jarju S."/>
            <person name="Secka A."/>
            <person name="Antonio M."/>
            <person name="Oren A."/>
            <person name="Chaudhuri R.R."/>
            <person name="La Ragione R."/>
            <person name="Hildebrand F."/>
            <person name="Pallen M.J."/>
        </authorList>
    </citation>
    <scope>NUCLEOTIDE SEQUENCE</scope>
    <source>
        <strain evidence="13">ChiBcec1-1093</strain>
    </source>
</reference>
<reference evidence="13" key="2">
    <citation type="submission" date="2021-04" db="EMBL/GenBank/DDBJ databases">
        <authorList>
            <person name="Gilroy R."/>
        </authorList>
    </citation>
    <scope>NUCLEOTIDE SEQUENCE</scope>
    <source>
        <strain evidence="13">ChiBcec1-1093</strain>
    </source>
</reference>
<feature type="binding site" evidence="9">
    <location>
        <position position="111"/>
    </location>
    <ligand>
        <name>4-amino-2-methyl-5-(diphosphooxymethyl)pyrimidine</name>
        <dbReference type="ChEBI" id="CHEBI:57841"/>
    </ligand>
</feature>
<dbReference type="InterPro" id="IPR022998">
    <property type="entry name" value="ThiamineP_synth_TenI"/>
</dbReference>
<feature type="binding site" evidence="9">
    <location>
        <begin position="137"/>
        <end position="139"/>
    </location>
    <ligand>
        <name>2-[(2R,5Z)-2-carboxy-4-methylthiazol-5(2H)-ylidene]ethyl phosphate</name>
        <dbReference type="ChEBI" id="CHEBI:62899"/>
    </ligand>
</feature>
<evidence type="ECO:0000256" key="4">
    <source>
        <dbReference type="ARBA" id="ARBA00022842"/>
    </source>
</evidence>
<evidence type="ECO:0000256" key="10">
    <source>
        <dbReference type="RuleBase" id="RU003826"/>
    </source>
</evidence>
<evidence type="ECO:0000256" key="3">
    <source>
        <dbReference type="ARBA" id="ARBA00022723"/>
    </source>
</evidence>
<dbReference type="EMBL" id="DXBC01000166">
    <property type="protein sequence ID" value="HIZ80180.1"/>
    <property type="molecule type" value="Genomic_DNA"/>
</dbReference>